<dbReference type="InterPro" id="IPR004367">
    <property type="entry name" value="Cyclin_C-dom"/>
</dbReference>
<dbReference type="InterPro" id="IPR048258">
    <property type="entry name" value="Cyclins_cyclin-box"/>
</dbReference>
<dbReference type="InterPro" id="IPR039361">
    <property type="entry name" value="Cyclin"/>
</dbReference>
<dbReference type="Pfam" id="PF00134">
    <property type="entry name" value="Cyclin_N"/>
    <property type="match status" value="1"/>
</dbReference>
<dbReference type="PROSITE" id="PS00292">
    <property type="entry name" value="CYCLINS"/>
    <property type="match status" value="1"/>
</dbReference>
<dbReference type="SMART" id="SM01332">
    <property type="entry name" value="Cyclin_C"/>
    <property type="match status" value="1"/>
</dbReference>
<dbReference type="EMBL" id="HBHW01017886">
    <property type="protein sequence ID" value="CAE0045838.1"/>
    <property type="molecule type" value="Transcribed_RNA"/>
</dbReference>
<feature type="domain" description="Cyclin C-terminal" evidence="6">
    <location>
        <begin position="178"/>
        <end position="296"/>
    </location>
</feature>
<dbReference type="InterPro" id="IPR006671">
    <property type="entry name" value="Cyclin_N"/>
</dbReference>
<evidence type="ECO:0000256" key="3">
    <source>
        <dbReference type="ARBA" id="ARBA00023306"/>
    </source>
</evidence>
<proteinExistence type="inferred from homology"/>
<dbReference type="AlphaFoldDB" id="A0A7S2ZNC6"/>
<dbReference type="SUPFAM" id="SSF47954">
    <property type="entry name" value="Cyclin-like"/>
    <property type="match status" value="2"/>
</dbReference>
<organism evidence="7">
    <name type="scientific">Rhodosorus marinus</name>
    <dbReference type="NCBI Taxonomy" id="101924"/>
    <lineage>
        <taxon>Eukaryota</taxon>
        <taxon>Rhodophyta</taxon>
        <taxon>Stylonematophyceae</taxon>
        <taxon>Stylonematales</taxon>
        <taxon>Stylonemataceae</taxon>
        <taxon>Rhodosorus</taxon>
    </lineage>
</organism>
<name>A0A7S2ZNC6_9RHOD</name>
<dbReference type="GO" id="GO:0016538">
    <property type="term" value="F:cyclin-dependent protein serine/threonine kinase regulator activity"/>
    <property type="evidence" value="ECO:0007669"/>
    <property type="project" value="InterPro"/>
</dbReference>
<evidence type="ECO:0000256" key="1">
    <source>
        <dbReference type="ARBA" id="ARBA00022618"/>
    </source>
</evidence>
<feature type="domain" description="Cyclin-like" evidence="5">
    <location>
        <begin position="85"/>
        <end position="169"/>
    </location>
</feature>
<keyword evidence="1" id="KW-0132">Cell division</keyword>
<dbReference type="SMART" id="SM00385">
    <property type="entry name" value="CYCLIN"/>
    <property type="match status" value="2"/>
</dbReference>
<feature type="domain" description="Cyclin-like" evidence="5">
    <location>
        <begin position="182"/>
        <end position="263"/>
    </location>
</feature>
<dbReference type="GO" id="GO:0044772">
    <property type="term" value="P:mitotic cell cycle phase transition"/>
    <property type="evidence" value="ECO:0007669"/>
    <property type="project" value="InterPro"/>
</dbReference>
<protein>
    <recommendedName>
        <fullName evidence="8">Cyclin N-terminal domain-containing protein</fullName>
    </recommendedName>
</protein>
<dbReference type="PANTHER" id="PTHR10177">
    <property type="entry name" value="CYCLINS"/>
    <property type="match status" value="1"/>
</dbReference>
<dbReference type="InterPro" id="IPR013763">
    <property type="entry name" value="Cyclin-like_dom"/>
</dbReference>
<dbReference type="InterPro" id="IPR036915">
    <property type="entry name" value="Cyclin-like_sf"/>
</dbReference>
<dbReference type="InterPro" id="IPR046965">
    <property type="entry name" value="Cyclin_A/B-like"/>
</dbReference>
<evidence type="ECO:0000259" key="5">
    <source>
        <dbReference type="SMART" id="SM00385"/>
    </source>
</evidence>
<sequence length="299" mass="34258">MAKVGHSALRDITNRPRPARNLVDKVGSDRVVPVRGSEDLVLSEECIRDVILTLQRSERMYRVSRDYLADVQKDISKSMRSLLVDWLIEVSEEYRLLPETLHLAMNYLDRFLQMVCVDRSRLQLVGLSCLLLASKVEEVYPPLVDDLVFICDYTYTREEVIEMESLVVSTLEFRLTVTTMFPFMHILLRACVVDSRLDQLASFLADLSLLNYSLVTYLPSTIAAACVYVARRSLNMPGWNDELERASNLVLRDIQNPARELLIQWRKYVSPACTLHSVRDKYSGSQYSGIESMLPPTVL</sequence>
<dbReference type="Pfam" id="PF02984">
    <property type="entry name" value="Cyclin_C"/>
    <property type="match status" value="1"/>
</dbReference>
<evidence type="ECO:0008006" key="8">
    <source>
        <dbReference type="Google" id="ProtNLM"/>
    </source>
</evidence>
<evidence type="ECO:0000259" key="6">
    <source>
        <dbReference type="SMART" id="SM01332"/>
    </source>
</evidence>
<evidence type="ECO:0000313" key="7">
    <source>
        <dbReference type="EMBL" id="CAE0045838.1"/>
    </source>
</evidence>
<keyword evidence="2 4" id="KW-0195">Cyclin</keyword>
<comment type="similarity">
    <text evidence="4">Belongs to the cyclin family.</text>
</comment>
<dbReference type="Gene3D" id="1.10.472.10">
    <property type="entry name" value="Cyclin-like"/>
    <property type="match status" value="2"/>
</dbReference>
<dbReference type="PIRSF" id="PIRSF001771">
    <property type="entry name" value="Cyclin_A_B_D_E"/>
    <property type="match status" value="1"/>
</dbReference>
<dbReference type="FunFam" id="1.10.472.10:FF:000001">
    <property type="entry name" value="G2/mitotic-specific cyclin"/>
    <property type="match status" value="1"/>
</dbReference>
<dbReference type="GO" id="GO:0051301">
    <property type="term" value="P:cell division"/>
    <property type="evidence" value="ECO:0007669"/>
    <property type="project" value="UniProtKB-KW"/>
</dbReference>
<evidence type="ECO:0000256" key="2">
    <source>
        <dbReference type="ARBA" id="ARBA00023127"/>
    </source>
</evidence>
<keyword evidence="3" id="KW-0131">Cell cycle</keyword>
<evidence type="ECO:0000256" key="4">
    <source>
        <dbReference type="RuleBase" id="RU000383"/>
    </source>
</evidence>
<gene>
    <name evidence="7" type="ORF">RMAR00112_LOCUS13813</name>
</gene>
<accession>A0A7S2ZNC6</accession>
<reference evidence="7" key="1">
    <citation type="submission" date="2021-01" db="EMBL/GenBank/DDBJ databases">
        <authorList>
            <person name="Corre E."/>
            <person name="Pelletier E."/>
            <person name="Niang G."/>
            <person name="Scheremetjew M."/>
            <person name="Finn R."/>
            <person name="Kale V."/>
            <person name="Holt S."/>
            <person name="Cochrane G."/>
            <person name="Meng A."/>
            <person name="Brown T."/>
            <person name="Cohen L."/>
        </authorList>
    </citation>
    <scope>NUCLEOTIDE SEQUENCE</scope>
    <source>
        <strain evidence="7">CCMP 769</strain>
    </source>
</reference>